<comment type="similarity">
    <text evidence="2">Belongs to the autoinducer-2 exporter (AI-2E) (TC 2.A.86) family.</text>
</comment>
<dbReference type="Pfam" id="PF01594">
    <property type="entry name" value="AI-2E_transport"/>
    <property type="match status" value="1"/>
</dbReference>
<organism evidence="7 10">
    <name type="scientific">Malaciobacter marinus</name>
    <dbReference type="NCBI Taxonomy" id="505249"/>
    <lineage>
        <taxon>Bacteria</taxon>
        <taxon>Pseudomonadati</taxon>
        <taxon>Campylobacterota</taxon>
        <taxon>Epsilonproteobacteria</taxon>
        <taxon>Campylobacterales</taxon>
        <taxon>Arcobacteraceae</taxon>
        <taxon>Malaciobacter</taxon>
    </lineage>
</organism>
<evidence type="ECO:0000313" key="8">
    <source>
        <dbReference type="EMBL" id="PHO14369.1"/>
    </source>
</evidence>
<dbReference type="RefSeq" id="WP_099312212.1">
    <property type="nucleotide sequence ID" value="NZ_CP032101.1"/>
</dbReference>
<dbReference type="EMBL" id="CP032101">
    <property type="protein sequence ID" value="AXX88456.1"/>
    <property type="molecule type" value="Genomic_DNA"/>
</dbReference>
<keyword evidence="9" id="KW-1185">Reference proteome</keyword>
<feature type="transmembrane region" description="Helical" evidence="6">
    <location>
        <begin position="277"/>
        <end position="303"/>
    </location>
</feature>
<reference evidence="8" key="2">
    <citation type="submission" date="2017-09" db="EMBL/GenBank/DDBJ databases">
        <authorList>
            <person name="Perez-Cataluna A."/>
            <person name="Figueras M.J."/>
            <person name="Salas-Masso N."/>
        </authorList>
    </citation>
    <scope>NUCLEOTIDE SEQUENCE</scope>
    <source>
        <strain evidence="8">CECT 7727</strain>
    </source>
</reference>
<evidence type="ECO:0000313" key="9">
    <source>
        <dbReference type="Proteomes" id="UP000224740"/>
    </source>
</evidence>
<dbReference type="PANTHER" id="PTHR21716:SF4">
    <property type="entry name" value="TRANSMEMBRANE PROTEIN 245"/>
    <property type="match status" value="1"/>
</dbReference>
<evidence type="ECO:0000313" key="10">
    <source>
        <dbReference type="Proteomes" id="UP000264693"/>
    </source>
</evidence>
<evidence type="ECO:0000256" key="5">
    <source>
        <dbReference type="ARBA" id="ARBA00023136"/>
    </source>
</evidence>
<feature type="transmembrane region" description="Helical" evidence="6">
    <location>
        <begin position="12"/>
        <end position="34"/>
    </location>
</feature>
<accession>A0A347TPC8</accession>
<evidence type="ECO:0000256" key="3">
    <source>
        <dbReference type="ARBA" id="ARBA00022692"/>
    </source>
</evidence>
<dbReference type="AlphaFoldDB" id="A0A347TPC8"/>
<feature type="transmembrane region" description="Helical" evidence="6">
    <location>
        <begin position="215"/>
        <end position="236"/>
    </location>
</feature>
<evidence type="ECO:0000256" key="1">
    <source>
        <dbReference type="ARBA" id="ARBA00004141"/>
    </source>
</evidence>
<name>A0A347TPC8_9BACT</name>
<dbReference type="InterPro" id="IPR002549">
    <property type="entry name" value="AI-2E-like"/>
</dbReference>
<gene>
    <name evidence="7" type="ORF">AMRN_2758</name>
    <name evidence="8" type="ORF">CPH92_12155</name>
</gene>
<keyword evidence="5 6" id="KW-0472">Membrane</keyword>
<keyword evidence="4 6" id="KW-1133">Transmembrane helix</keyword>
<dbReference type="GO" id="GO:0016020">
    <property type="term" value="C:membrane"/>
    <property type="evidence" value="ECO:0007669"/>
    <property type="project" value="UniProtKB-SubCell"/>
</dbReference>
<reference evidence="9" key="1">
    <citation type="submission" date="2017-09" db="EMBL/GenBank/DDBJ databases">
        <title>Arcobacter canalis sp. nov., a new species isolated from a water canal contaminated with urban sewage.</title>
        <authorList>
            <person name="Perez-Cataluna A."/>
            <person name="Salas-Masso N."/>
            <person name="Figueras M.J."/>
        </authorList>
    </citation>
    <scope>NUCLEOTIDE SEQUENCE [LARGE SCALE GENOMIC DNA]</scope>
    <source>
        <strain evidence="9">CECT 7727</strain>
    </source>
</reference>
<feature type="transmembrane region" description="Helical" evidence="6">
    <location>
        <begin position="323"/>
        <end position="356"/>
    </location>
</feature>
<feature type="transmembrane region" description="Helical" evidence="6">
    <location>
        <begin position="165"/>
        <end position="194"/>
    </location>
</feature>
<evidence type="ECO:0000256" key="4">
    <source>
        <dbReference type="ARBA" id="ARBA00022989"/>
    </source>
</evidence>
<evidence type="ECO:0000256" key="6">
    <source>
        <dbReference type="SAM" id="Phobius"/>
    </source>
</evidence>
<dbReference type="EMBL" id="NXAO01000059">
    <property type="protein sequence ID" value="PHO14369.1"/>
    <property type="molecule type" value="Genomic_DNA"/>
</dbReference>
<comment type="subcellular location">
    <subcellularLocation>
        <location evidence="1">Membrane</location>
        <topology evidence="1">Multi-pass membrane protein</topology>
    </subcellularLocation>
</comment>
<protein>
    <submittedName>
        <fullName evidence="7">Putative autoinducer 2 (AI-2E family) transporter</fullName>
    </submittedName>
</protein>
<dbReference type="Proteomes" id="UP000224740">
    <property type="component" value="Unassembled WGS sequence"/>
</dbReference>
<evidence type="ECO:0000256" key="2">
    <source>
        <dbReference type="ARBA" id="ARBA00009773"/>
    </source>
</evidence>
<feature type="transmembrane region" description="Helical" evidence="6">
    <location>
        <begin position="70"/>
        <end position="91"/>
    </location>
</feature>
<keyword evidence="3 6" id="KW-0812">Transmembrane</keyword>
<evidence type="ECO:0000313" key="7">
    <source>
        <dbReference type="EMBL" id="AXX88456.1"/>
    </source>
</evidence>
<feature type="transmembrane region" description="Helical" evidence="6">
    <location>
        <begin position="242"/>
        <end position="265"/>
    </location>
</feature>
<dbReference type="KEGG" id="amar:AMRN_2758"/>
<reference evidence="7 10" key="3">
    <citation type="submission" date="2018-08" db="EMBL/GenBank/DDBJ databases">
        <title>Complete genome of the Arcobacter marinus type strain JCM 15502.</title>
        <authorList>
            <person name="Miller W.G."/>
            <person name="Yee E."/>
            <person name="Huynh S."/>
            <person name="Parker C.T."/>
        </authorList>
    </citation>
    <scope>NUCLEOTIDE SEQUENCE [LARGE SCALE GENOMIC DNA]</scope>
    <source>
        <strain evidence="7 10">JCM 15502</strain>
    </source>
</reference>
<sequence>MYILKEKLLDKFMISKNFILFALIASFFFIGYIFQNYLMGIIVGGILAIATRPIYDILMRKSNFSYKKSLISIFLTLCLFLFVFLPLIYFVGLSYQFIPSINADQSMQYIKNLVGYLKSLPEPFDIFQESINAILGEFDILNVDITMVKSLLNNIAQFFWKINGIIYQFFLILFFYFLFNIYGYKLFILATRLLPMIKKFKRTLFNELSNTISSVFFGTIFSMITQGIAFGLFLYITTDYDAFYFGMAAGFMTAIPIVGTYLIAFPIAIVELLNQNYLFSIIIVLFTIVIMSGLIDNLLRLVFMKYINKKFSLHYSLTELFILLAMLAGIGVFGGWGIIIAPAILSLCVGLINIYIKSHISNTSYKDKKLKT</sequence>
<proteinExistence type="inferred from homology"/>
<dbReference type="PANTHER" id="PTHR21716">
    <property type="entry name" value="TRANSMEMBRANE PROTEIN"/>
    <property type="match status" value="1"/>
</dbReference>
<dbReference type="Proteomes" id="UP000264693">
    <property type="component" value="Chromosome"/>
</dbReference>